<feature type="region of interest" description="Disordered" evidence="1">
    <location>
        <begin position="233"/>
        <end position="261"/>
    </location>
</feature>
<dbReference type="Proteomes" id="UP001161247">
    <property type="component" value="Chromosome 4"/>
</dbReference>
<dbReference type="InterPro" id="IPR040256">
    <property type="entry name" value="At4g02000-like"/>
</dbReference>
<accession>A0AAV1D6E3</accession>
<evidence type="ECO:0000313" key="3">
    <source>
        <dbReference type="Proteomes" id="UP001161247"/>
    </source>
</evidence>
<dbReference type="EMBL" id="OX459121">
    <property type="protein sequence ID" value="CAI9102630.1"/>
    <property type="molecule type" value="Genomic_DNA"/>
</dbReference>
<proteinExistence type="predicted"/>
<feature type="compositionally biased region" description="Basic and acidic residues" evidence="1">
    <location>
        <begin position="236"/>
        <end position="248"/>
    </location>
</feature>
<evidence type="ECO:0000256" key="1">
    <source>
        <dbReference type="SAM" id="MobiDB-lite"/>
    </source>
</evidence>
<name>A0AAV1D6E3_OLDCO</name>
<dbReference type="AlphaFoldDB" id="A0AAV1D6E3"/>
<protein>
    <submittedName>
        <fullName evidence="2">OLC1v1000927C1</fullName>
    </submittedName>
</protein>
<gene>
    <name evidence="2" type="ORF">OLC1_LOCUS11949</name>
</gene>
<dbReference type="PANTHER" id="PTHR31286:SF180">
    <property type="entry name" value="OS10G0362600 PROTEIN"/>
    <property type="match status" value="1"/>
</dbReference>
<dbReference type="PANTHER" id="PTHR31286">
    <property type="entry name" value="GLYCINE-RICH CELL WALL STRUCTURAL PROTEIN 1.8-LIKE"/>
    <property type="match status" value="1"/>
</dbReference>
<reference evidence="2" key="1">
    <citation type="submission" date="2023-03" db="EMBL/GenBank/DDBJ databases">
        <authorList>
            <person name="Julca I."/>
        </authorList>
    </citation>
    <scope>NUCLEOTIDE SEQUENCE</scope>
</reference>
<organism evidence="2 3">
    <name type="scientific">Oldenlandia corymbosa var. corymbosa</name>
    <dbReference type="NCBI Taxonomy" id="529605"/>
    <lineage>
        <taxon>Eukaryota</taxon>
        <taxon>Viridiplantae</taxon>
        <taxon>Streptophyta</taxon>
        <taxon>Embryophyta</taxon>
        <taxon>Tracheophyta</taxon>
        <taxon>Spermatophyta</taxon>
        <taxon>Magnoliopsida</taxon>
        <taxon>eudicotyledons</taxon>
        <taxon>Gunneridae</taxon>
        <taxon>Pentapetalae</taxon>
        <taxon>asterids</taxon>
        <taxon>lamiids</taxon>
        <taxon>Gentianales</taxon>
        <taxon>Rubiaceae</taxon>
        <taxon>Rubioideae</taxon>
        <taxon>Spermacoceae</taxon>
        <taxon>Hedyotis-Oldenlandia complex</taxon>
        <taxon>Oldenlandia</taxon>
    </lineage>
</organism>
<keyword evidence="3" id="KW-1185">Reference proteome</keyword>
<evidence type="ECO:0000313" key="2">
    <source>
        <dbReference type="EMBL" id="CAI9102630.1"/>
    </source>
</evidence>
<sequence length="335" mass="38014">MVATKPPDDAQTKNLTFAQILNGAKPNPRKLQQGIGRRINEDVVIHSNPTIFKGEPAFLLTKDEDDKLAEPFQFAVIGKFSKGKLTMEYLWNQFQKIGFKALVWVAFEGLPIHRFNEKYLCKLASIIGNPLKIDVSRLNMSRPSIARVCVKIDLLNDFPQRIRLRTEESSYYQPVSYENLPDYYLECHKLGHLVKDCRHLKGKRTGNEDAVTQKQPAQSKVATPVVIAKSKVQINKAERKQKEREPEKPVSNAAVKETSTSGLSVSEKAKIPIDIEHSSPQFNQTSSTKRQFSKDQLCIVLQNTQLNDILLDLKEDEEQQLDPVAGNMDRQIVVF</sequence>